<keyword evidence="2" id="KW-1185">Reference proteome</keyword>
<dbReference type="OrthoDB" id="2411761at2759"/>
<gene>
    <name evidence="1" type="ORF">AGERDE_LOCUS4760</name>
</gene>
<dbReference type="EMBL" id="CAJVPL010000574">
    <property type="protein sequence ID" value="CAG8511370.1"/>
    <property type="molecule type" value="Genomic_DNA"/>
</dbReference>
<reference evidence="1" key="1">
    <citation type="submission" date="2021-06" db="EMBL/GenBank/DDBJ databases">
        <authorList>
            <person name="Kallberg Y."/>
            <person name="Tangrot J."/>
            <person name="Rosling A."/>
        </authorList>
    </citation>
    <scope>NUCLEOTIDE SEQUENCE</scope>
    <source>
        <strain evidence="1">MT106</strain>
    </source>
</reference>
<comment type="caution">
    <text evidence="1">The sequence shown here is derived from an EMBL/GenBank/DDBJ whole genome shotgun (WGS) entry which is preliminary data.</text>
</comment>
<name>A0A9N9F5Y2_9GLOM</name>
<evidence type="ECO:0000313" key="2">
    <source>
        <dbReference type="Proteomes" id="UP000789831"/>
    </source>
</evidence>
<dbReference type="Proteomes" id="UP000789831">
    <property type="component" value="Unassembled WGS sequence"/>
</dbReference>
<accession>A0A9N9F5Y2</accession>
<organism evidence="1 2">
    <name type="scientific">Ambispora gerdemannii</name>
    <dbReference type="NCBI Taxonomy" id="144530"/>
    <lineage>
        <taxon>Eukaryota</taxon>
        <taxon>Fungi</taxon>
        <taxon>Fungi incertae sedis</taxon>
        <taxon>Mucoromycota</taxon>
        <taxon>Glomeromycotina</taxon>
        <taxon>Glomeromycetes</taxon>
        <taxon>Archaeosporales</taxon>
        <taxon>Ambisporaceae</taxon>
        <taxon>Ambispora</taxon>
    </lineage>
</organism>
<protein>
    <submittedName>
        <fullName evidence="1">13582_t:CDS:1</fullName>
    </submittedName>
</protein>
<sequence>MELLNDKSIDDGIIYNNSDDFESDLTSKLMDRWNIGSTKEQEQVYNMESFCEEQIAEIWKKSEISSSPALLHLKNLGYGSKKFVSQPIKSYHTRVISEEYVFENNETTGNKDKPYLLLYIQLGAPTSKLRGFDISGTPNLNTRPNKKARLLESQRQYCLCAFGLDKTVCNYLGKWNQDDIDILKLLRDAWHDPMELASGDK</sequence>
<dbReference type="AlphaFoldDB" id="A0A9N9F5Y2"/>
<evidence type="ECO:0000313" key="1">
    <source>
        <dbReference type="EMBL" id="CAG8511370.1"/>
    </source>
</evidence>
<proteinExistence type="predicted"/>